<sequence>MRERRGRFHDYRLQRSVRPVAELRNFAPVHNPRRLHAGGYHPSVDLRCFAPVRRDPPVGPAVARRRRWPRRRAPRINHQPNSDRFLPCPVTQLRMAGLFVCIELYVCLLSSTNCQYYCSWSLYYRFENNSPPLSINDRRLSYSLLKKNEVKQRFL</sequence>
<dbReference type="EMBL" id="JANAVB010016796">
    <property type="protein sequence ID" value="KAJ6831485.1"/>
    <property type="molecule type" value="Genomic_DNA"/>
</dbReference>
<dbReference type="AlphaFoldDB" id="A0AAX6GT31"/>
<organism evidence="1 2">
    <name type="scientific">Iris pallida</name>
    <name type="common">Sweet iris</name>
    <dbReference type="NCBI Taxonomy" id="29817"/>
    <lineage>
        <taxon>Eukaryota</taxon>
        <taxon>Viridiplantae</taxon>
        <taxon>Streptophyta</taxon>
        <taxon>Embryophyta</taxon>
        <taxon>Tracheophyta</taxon>
        <taxon>Spermatophyta</taxon>
        <taxon>Magnoliopsida</taxon>
        <taxon>Liliopsida</taxon>
        <taxon>Asparagales</taxon>
        <taxon>Iridaceae</taxon>
        <taxon>Iridoideae</taxon>
        <taxon>Irideae</taxon>
        <taxon>Iris</taxon>
    </lineage>
</organism>
<reference evidence="1" key="1">
    <citation type="journal article" date="2023" name="GigaByte">
        <title>Genome assembly of the bearded iris, Iris pallida Lam.</title>
        <authorList>
            <person name="Bruccoleri R.E."/>
            <person name="Oakeley E.J."/>
            <person name="Faust A.M.E."/>
            <person name="Altorfer M."/>
            <person name="Dessus-Babus S."/>
            <person name="Burckhardt D."/>
            <person name="Oertli M."/>
            <person name="Naumann U."/>
            <person name="Petersen F."/>
            <person name="Wong J."/>
        </authorList>
    </citation>
    <scope>NUCLEOTIDE SEQUENCE</scope>
    <source>
        <strain evidence="1">GSM-AAB239-AS_SAM_17_03QT</strain>
    </source>
</reference>
<name>A0AAX6GT31_IRIPA</name>
<comment type="caution">
    <text evidence="1">The sequence shown here is derived from an EMBL/GenBank/DDBJ whole genome shotgun (WGS) entry which is preliminary data.</text>
</comment>
<keyword evidence="2" id="KW-1185">Reference proteome</keyword>
<evidence type="ECO:0000313" key="2">
    <source>
        <dbReference type="Proteomes" id="UP001140949"/>
    </source>
</evidence>
<protein>
    <submittedName>
        <fullName evidence="1">Phylloplanin</fullName>
    </submittedName>
</protein>
<reference evidence="1" key="2">
    <citation type="submission" date="2023-04" db="EMBL/GenBank/DDBJ databases">
        <authorList>
            <person name="Bruccoleri R.E."/>
            <person name="Oakeley E.J."/>
            <person name="Faust A.-M."/>
            <person name="Dessus-Babus S."/>
            <person name="Altorfer M."/>
            <person name="Burckhardt D."/>
            <person name="Oertli M."/>
            <person name="Naumann U."/>
            <person name="Petersen F."/>
            <person name="Wong J."/>
        </authorList>
    </citation>
    <scope>NUCLEOTIDE SEQUENCE</scope>
    <source>
        <strain evidence="1">GSM-AAB239-AS_SAM_17_03QT</strain>
        <tissue evidence="1">Leaf</tissue>
    </source>
</reference>
<gene>
    <name evidence="1" type="ORF">M6B38_348615</name>
</gene>
<proteinExistence type="predicted"/>
<dbReference type="Proteomes" id="UP001140949">
    <property type="component" value="Unassembled WGS sequence"/>
</dbReference>
<accession>A0AAX6GT31</accession>
<evidence type="ECO:0000313" key="1">
    <source>
        <dbReference type="EMBL" id="KAJ6831485.1"/>
    </source>
</evidence>